<keyword evidence="3" id="KW-0804">Transcription</keyword>
<sequence length="664" mass="72995">MIPVSVSIRQISRVVPIRRPDPQRMSSVKGIRTNQWSTLVMRKISSHGRSVSGRFSFAVDMELSSKITLLARARRHAVGAALKIVVQGEDMAKVQLEAIDKDVANDTGGVPGVQALTRGIQIVDAVAAEARGLRFTELLDQTQLPKGTLHRLLQALVDERLLHFDTRDQVYRLAPRLFQWAHKVWDNFDLRGAAEPELARLRDLTGEAIRLGVLDGGSVLYIDQREVPQPLRLNNGVGSRAAPHASGLGKAILAHLSLEKRRALLDGIELERLTPNTIVNAEELSRQLDLTKARGYAVSVDEQHIGISSVAAPVLNHRGEPIGAIGIIGPSFRLPVDRLHAFGRDVIEAARRTSGNFGEFPMSLAVKPRPLGPDRADVRCVIPASTFLGEGPHWSPEHKKLYFVDILAPAVHTGDPVKGTYTSMQVPELIGFVIPRSRGGFVAAMHGEIRGIDLVTGDITTISRPESDRPGNRFNDGKCDRRGRLWAGTLAIDTTPDQGRLWRIDPDGRSREMDRGFHVSNGLGWSPDDRTFYFTDTNRQTVYAYDFDIESGEVANRRVFITVPEAEGKPDGMTVDAEGFVWVAHWDGWCVTRYDPQGKVERVINLPIPRPTSCVFGGPDMQTMFVTSARIRLSAAQLSEAPLSGSVFSIDTGIKGQAAQMFAG</sequence>
<evidence type="ECO:0000313" key="8">
    <source>
        <dbReference type="EMBL" id="KAB1087228.1"/>
    </source>
</evidence>
<dbReference type="SUPFAM" id="SSF55781">
    <property type="entry name" value="GAF domain-like"/>
    <property type="match status" value="1"/>
</dbReference>
<feature type="domain" description="IclR-ED" evidence="7">
    <location>
        <begin position="176"/>
        <end position="359"/>
    </location>
</feature>
<keyword evidence="5" id="KW-0479">Metal-binding</keyword>
<evidence type="ECO:0000256" key="4">
    <source>
        <dbReference type="PIRSR" id="PIRSR605511-1"/>
    </source>
</evidence>
<gene>
    <name evidence="8" type="ORF">F4V91_12835</name>
</gene>
<evidence type="ECO:0000256" key="3">
    <source>
        <dbReference type="ARBA" id="ARBA00023163"/>
    </source>
</evidence>
<dbReference type="InterPro" id="IPR029016">
    <property type="entry name" value="GAF-like_dom_sf"/>
</dbReference>
<dbReference type="Pfam" id="PF01614">
    <property type="entry name" value="IclR_C"/>
    <property type="match status" value="1"/>
</dbReference>
<keyword evidence="2" id="KW-0805">Transcription regulation</keyword>
<dbReference type="Proteomes" id="UP000386575">
    <property type="component" value="Unassembled WGS sequence"/>
</dbReference>
<dbReference type="InterPro" id="IPR011042">
    <property type="entry name" value="6-blade_b-propeller_TolB-like"/>
</dbReference>
<reference evidence="8 9" key="1">
    <citation type="submission" date="2019-09" db="EMBL/GenBank/DDBJ databases">
        <title>Genome sequencing of Ng87 strain.</title>
        <authorList>
            <person name="Karasev E.S."/>
            <person name="Andronov E."/>
        </authorList>
    </citation>
    <scope>NUCLEOTIDE SEQUENCE [LARGE SCALE GENOMIC DNA]</scope>
    <source>
        <strain evidence="8 9">Ng87</strain>
    </source>
</reference>
<dbReference type="PRINTS" id="PR01790">
    <property type="entry name" value="SMP30FAMILY"/>
</dbReference>
<protein>
    <submittedName>
        <fullName evidence="8">Helix-turn-helix domain-containing protein</fullName>
    </submittedName>
</protein>
<dbReference type="GO" id="GO:0005509">
    <property type="term" value="F:calcium ion binding"/>
    <property type="evidence" value="ECO:0007669"/>
    <property type="project" value="TreeGrafter"/>
</dbReference>
<evidence type="ECO:0000256" key="2">
    <source>
        <dbReference type="ARBA" id="ARBA00023015"/>
    </source>
</evidence>
<dbReference type="InterPro" id="IPR036388">
    <property type="entry name" value="WH-like_DNA-bd_sf"/>
</dbReference>
<dbReference type="InterPro" id="IPR013658">
    <property type="entry name" value="SGL"/>
</dbReference>
<feature type="binding site" evidence="5">
    <location>
        <position position="473"/>
    </location>
    <ligand>
        <name>substrate</name>
    </ligand>
</feature>
<evidence type="ECO:0000259" key="7">
    <source>
        <dbReference type="PROSITE" id="PS51078"/>
    </source>
</evidence>
<dbReference type="EMBL" id="VZUL01000002">
    <property type="protein sequence ID" value="KAB1087228.1"/>
    <property type="molecule type" value="Genomic_DNA"/>
</dbReference>
<dbReference type="Gene3D" id="1.10.10.10">
    <property type="entry name" value="Winged helix-like DNA-binding domain superfamily/Winged helix DNA-binding domain"/>
    <property type="match status" value="1"/>
</dbReference>
<dbReference type="GO" id="GO:0004341">
    <property type="term" value="F:gluconolactonase activity"/>
    <property type="evidence" value="ECO:0007669"/>
    <property type="project" value="TreeGrafter"/>
</dbReference>
<feature type="binding site" evidence="5">
    <location>
        <position position="475"/>
    </location>
    <ligand>
        <name>substrate</name>
    </ligand>
</feature>
<feature type="binding site" evidence="5">
    <location>
        <position position="390"/>
    </location>
    <ligand>
        <name>a divalent metal cation</name>
        <dbReference type="ChEBI" id="CHEBI:60240"/>
    </ligand>
</feature>
<dbReference type="GO" id="GO:0003677">
    <property type="term" value="F:DNA binding"/>
    <property type="evidence" value="ECO:0007669"/>
    <property type="project" value="InterPro"/>
</dbReference>
<feature type="binding site" evidence="5">
    <location>
        <position position="521"/>
    </location>
    <ligand>
        <name>a divalent metal cation</name>
        <dbReference type="ChEBI" id="CHEBI:60240"/>
    </ligand>
</feature>
<evidence type="ECO:0000259" key="6">
    <source>
        <dbReference type="PROSITE" id="PS51077"/>
    </source>
</evidence>
<dbReference type="PROSITE" id="PS51078">
    <property type="entry name" value="ICLR_ED"/>
    <property type="match status" value="1"/>
</dbReference>
<evidence type="ECO:0000256" key="5">
    <source>
        <dbReference type="PIRSR" id="PIRSR605511-2"/>
    </source>
</evidence>
<name>A0A6A1TRZ2_NEOGA</name>
<dbReference type="PANTHER" id="PTHR10907:SF47">
    <property type="entry name" value="REGUCALCIN"/>
    <property type="match status" value="1"/>
</dbReference>
<dbReference type="GO" id="GO:0006355">
    <property type="term" value="P:regulation of DNA-templated transcription"/>
    <property type="evidence" value="ECO:0007669"/>
    <property type="project" value="InterPro"/>
</dbReference>
<comment type="cofactor">
    <cofactor evidence="5">
        <name>Zn(2+)</name>
        <dbReference type="ChEBI" id="CHEBI:29105"/>
    </cofactor>
    <text evidence="5">Binds 1 divalent metal cation per subunit.</text>
</comment>
<dbReference type="Pfam" id="PF09339">
    <property type="entry name" value="HTH_IclR"/>
    <property type="match status" value="1"/>
</dbReference>
<dbReference type="SUPFAM" id="SSF46785">
    <property type="entry name" value="Winged helix' DNA-binding domain"/>
    <property type="match status" value="1"/>
</dbReference>
<dbReference type="InterPro" id="IPR005471">
    <property type="entry name" value="Tscrpt_reg_IclR_N"/>
</dbReference>
<comment type="caution">
    <text evidence="8">The sequence shown here is derived from an EMBL/GenBank/DDBJ whole genome shotgun (WGS) entry which is preliminary data.</text>
</comment>
<evidence type="ECO:0000313" key="9">
    <source>
        <dbReference type="Proteomes" id="UP000386575"/>
    </source>
</evidence>
<comment type="similarity">
    <text evidence="1">Belongs to the SMP-30/CGR1 family.</text>
</comment>
<dbReference type="Gene3D" id="3.30.450.40">
    <property type="match status" value="1"/>
</dbReference>
<dbReference type="Pfam" id="PF08450">
    <property type="entry name" value="SGL"/>
    <property type="match status" value="1"/>
</dbReference>
<dbReference type="PANTHER" id="PTHR10907">
    <property type="entry name" value="REGUCALCIN"/>
    <property type="match status" value="1"/>
</dbReference>
<evidence type="ECO:0000256" key="1">
    <source>
        <dbReference type="ARBA" id="ARBA00008853"/>
    </source>
</evidence>
<dbReference type="InterPro" id="IPR005511">
    <property type="entry name" value="SMP-30"/>
</dbReference>
<dbReference type="GO" id="GO:0019853">
    <property type="term" value="P:L-ascorbic acid biosynthetic process"/>
    <property type="evidence" value="ECO:0007669"/>
    <property type="project" value="TreeGrafter"/>
</dbReference>
<feature type="domain" description="HTH iclR-type" evidence="6">
    <location>
        <begin position="113"/>
        <end position="175"/>
    </location>
</feature>
<dbReference type="PROSITE" id="PS51077">
    <property type="entry name" value="HTH_ICLR"/>
    <property type="match status" value="1"/>
</dbReference>
<feature type="binding site" evidence="5">
    <location>
        <position position="493"/>
    </location>
    <ligand>
        <name>substrate</name>
    </ligand>
</feature>
<dbReference type="SMART" id="SM00346">
    <property type="entry name" value="HTH_ICLR"/>
    <property type="match status" value="1"/>
</dbReference>
<organism evidence="8 9">
    <name type="scientific">Neorhizobium galegae</name>
    <name type="common">Rhizobium galegae</name>
    <dbReference type="NCBI Taxonomy" id="399"/>
    <lineage>
        <taxon>Bacteria</taxon>
        <taxon>Pseudomonadati</taxon>
        <taxon>Pseudomonadota</taxon>
        <taxon>Alphaproteobacteria</taxon>
        <taxon>Hyphomicrobiales</taxon>
        <taxon>Rhizobiaceae</taxon>
        <taxon>Rhizobium/Agrobacterium group</taxon>
        <taxon>Neorhizobium</taxon>
    </lineage>
</organism>
<proteinExistence type="inferred from homology"/>
<dbReference type="InterPro" id="IPR014757">
    <property type="entry name" value="Tscrpt_reg_IclR_C"/>
</dbReference>
<dbReference type="AlphaFoldDB" id="A0A6A1TRZ2"/>
<dbReference type="InterPro" id="IPR036390">
    <property type="entry name" value="WH_DNA-bd_sf"/>
</dbReference>
<dbReference type="Gene3D" id="2.120.10.30">
    <property type="entry name" value="TolB, C-terminal domain"/>
    <property type="match status" value="1"/>
</dbReference>
<feature type="binding site" evidence="5">
    <location>
        <position position="571"/>
    </location>
    <ligand>
        <name>a divalent metal cation</name>
        <dbReference type="ChEBI" id="CHEBI:60240"/>
    </ligand>
</feature>
<dbReference type="SUPFAM" id="SSF63829">
    <property type="entry name" value="Calcium-dependent phosphotriesterase"/>
    <property type="match status" value="1"/>
</dbReference>
<keyword evidence="5" id="KW-0862">Zinc</keyword>
<accession>A0A6A1TRZ2</accession>
<feature type="active site" description="Proton donor/acceptor" evidence="4">
    <location>
        <position position="571"/>
    </location>
</feature>